<organism evidence="1 2">
    <name type="scientific">Coemansia nantahalensis</name>
    <dbReference type="NCBI Taxonomy" id="2789366"/>
    <lineage>
        <taxon>Eukaryota</taxon>
        <taxon>Fungi</taxon>
        <taxon>Fungi incertae sedis</taxon>
        <taxon>Zoopagomycota</taxon>
        <taxon>Kickxellomycotina</taxon>
        <taxon>Kickxellomycetes</taxon>
        <taxon>Kickxellales</taxon>
        <taxon>Kickxellaceae</taxon>
        <taxon>Coemansia</taxon>
    </lineage>
</organism>
<name>A0ACC1K0J7_9FUNG</name>
<sequence length="196" mass="21805">DALATQAASPYMRRMLPSTSVQTLRFAPYEDVLGYGHSGGMSSILVPGAGEPNFDALVANPFQTRKQRQETEVKQLLDKLPADTIQLDPTFIGRLDPRSQAELQREQLEAEQARYAEGKADGKYRDGAVRKKTKGRNSTAKRYARKRNANITDLKKLQELEAMERDMRQAAAAKPRPAHEAGALGRFYAEKARVDG</sequence>
<feature type="non-terminal residue" evidence="1">
    <location>
        <position position="1"/>
    </location>
</feature>
<accession>A0ACC1K0J7</accession>
<protein>
    <submittedName>
        <fullName evidence="1">U3 small nucleolar RNA-associated protein 7</fullName>
    </submittedName>
</protein>
<keyword evidence="2" id="KW-1185">Reference proteome</keyword>
<evidence type="ECO:0000313" key="1">
    <source>
        <dbReference type="EMBL" id="KAJ2770715.1"/>
    </source>
</evidence>
<comment type="caution">
    <text evidence="1">The sequence shown here is derived from an EMBL/GenBank/DDBJ whole genome shotgun (WGS) entry which is preliminary data.</text>
</comment>
<evidence type="ECO:0000313" key="2">
    <source>
        <dbReference type="Proteomes" id="UP001140234"/>
    </source>
</evidence>
<dbReference type="Proteomes" id="UP001140234">
    <property type="component" value="Unassembled WGS sequence"/>
</dbReference>
<gene>
    <name evidence="1" type="primary">utp7_1</name>
    <name evidence="1" type="ORF">IWQ57_002533</name>
</gene>
<reference evidence="1" key="1">
    <citation type="submission" date="2022-07" db="EMBL/GenBank/DDBJ databases">
        <title>Phylogenomic reconstructions and comparative analyses of Kickxellomycotina fungi.</title>
        <authorList>
            <person name="Reynolds N.K."/>
            <person name="Stajich J.E."/>
            <person name="Barry K."/>
            <person name="Grigoriev I.V."/>
            <person name="Crous P."/>
            <person name="Smith M.E."/>
        </authorList>
    </citation>
    <scope>NUCLEOTIDE SEQUENCE</scope>
    <source>
        <strain evidence="1">CBS 109366</strain>
    </source>
</reference>
<dbReference type="EMBL" id="JANBUJ010000675">
    <property type="protein sequence ID" value="KAJ2770715.1"/>
    <property type="molecule type" value="Genomic_DNA"/>
</dbReference>
<proteinExistence type="predicted"/>